<dbReference type="KEGG" id="dfi:AXF13_05375"/>
<proteinExistence type="predicted"/>
<protein>
    <submittedName>
        <fullName evidence="4">Spidroin-2</fullName>
    </submittedName>
</protein>
<reference evidence="5" key="1">
    <citation type="submission" date="2016-02" db="EMBL/GenBank/DDBJ databases">
        <authorList>
            <person name="Holder M.E."/>
            <person name="Ajami N.J."/>
            <person name="Petrosino J.F."/>
        </authorList>
    </citation>
    <scope>NUCLEOTIDE SEQUENCE [LARGE SCALE GENOMIC DNA]</scope>
    <source>
        <strain evidence="5">CCUG 45958</strain>
    </source>
</reference>
<accession>A0A0X8JIS9</accession>
<dbReference type="Gene3D" id="2.40.50.100">
    <property type="match status" value="1"/>
</dbReference>
<feature type="transmembrane region" description="Helical" evidence="3">
    <location>
        <begin position="20"/>
        <end position="44"/>
    </location>
</feature>
<dbReference type="Proteomes" id="UP000069241">
    <property type="component" value="Chromosome"/>
</dbReference>
<evidence type="ECO:0000256" key="3">
    <source>
        <dbReference type="SAM" id="Phobius"/>
    </source>
</evidence>
<dbReference type="Gene3D" id="2.40.30.170">
    <property type="match status" value="1"/>
</dbReference>
<organism evidence="4 5">
    <name type="scientific">Desulfovibrio fairfieldensis</name>
    <dbReference type="NCBI Taxonomy" id="44742"/>
    <lineage>
        <taxon>Bacteria</taxon>
        <taxon>Pseudomonadati</taxon>
        <taxon>Thermodesulfobacteriota</taxon>
        <taxon>Desulfovibrionia</taxon>
        <taxon>Desulfovibrionales</taxon>
        <taxon>Desulfovibrionaceae</taxon>
        <taxon>Desulfovibrio</taxon>
    </lineage>
</organism>
<dbReference type="PRINTS" id="PR01490">
    <property type="entry name" value="RTXTOXIND"/>
</dbReference>
<dbReference type="AlphaFoldDB" id="A0A0X8JIS9"/>
<keyword evidence="3" id="KW-1133">Transmembrane helix</keyword>
<evidence type="ECO:0000256" key="2">
    <source>
        <dbReference type="SAM" id="MobiDB-lite"/>
    </source>
</evidence>
<name>A0A0X8JIS9_9BACT</name>
<sequence length="400" mass="43444">MAESLYLEMPARKKSPAGGLFRRVRFVLFLAVAFALLAALWWWLAGGRVDSVRAVLDGMVYTVSPEFSARLEALSVREGDSVTAGQPVGRMDAGDYARHLREAGQEAASLRPPDMAEMAGRLRQAQEAERDMVQRLAQARHEEEAKRRRREERVTEHVRAQLNLRSLDSQGGERAAGKSRYAAAQRAEAETRARMEDAKADFEQVSRMRAAMDQELGRVRDEVLRAKQLASRNRYAAPGSSRTAAPLPVRADGTLYAPVNGHVLRGSAAPGQVVQGGEPVLLILPEGADAAQSFWVQAYFPLAAGEAIRAGQVCEVRLTPDGMRLSGTVAEVLAPQPLPSGQAQEMTRGLTQKGRTEVSGATLFLPVRIRLDAPPPAGLLPGQSVDCVVRTRSILGFSGF</sequence>
<dbReference type="STRING" id="44742.AXF13_05375"/>
<dbReference type="RefSeq" id="WP_062251946.1">
    <property type="nucleotide sequence ID" value="NZ_CP014229.1"/>
</dbReference>
<evidence type="ECO:0000313" key="4">
    <source>
        <dbReference type="EMBL" id="AMD89588.1"/>
    </source>
</evidence>
<feature type="region of interest" description="Disordered" evidence="2">
    <location>
        <begin position="165"/>
        <end position="185"/>
    </location>
</feature>
<gene>
    <name evidence="4" type="ORF">AXF13_05375</name>
</gene>
<dbReference type="PANTHER" id="PTHR30386">
    <property type="entry name" value="MEMBRANE FUSION SUBUNIT OF EMRAB-TOLC MULTIDRUG EFFLUX PUMP"/>
    <property type="match status" value="1"/>
</dbReference>
<evidence type="ECO:0000313" key="5">
    <source>
        <dbReference type="Proteomes" id="UP000069241"/>
    </source>
</evidence>
<keyword evidence="1" id="KW-0175">Coiled coil</keyword>
<dbReference type="EMBL" id="CP014229">
    <property type="protein sequence ID" value="AMD89588.1"/>
    <property type="molecule type" value="Genomic_DNA"/>
</dbReference>
<dbReference type="InterPro" id="IPR050739">
    <property type="entry name" value="MFP"/>
</dbReference>
<keyword evidence="3" id="KW-0472">Membrane</keyword>
<evidence type="ECO:0000256" key="1">
    <source>
        <dbReference type="SAM" id="Coils"/>
    </source>
</evidence>
<keyword evidence="3" id="KW-0812">Transmembrane</keyword>
<feature type="coiled-coil region" evidence="1">
    <location>
        <begin position="122"/>
        <end position="153"/>
    </location>
</feature>
<dbReference type="PANTHER" id="PTHR30386:SF17">
    <property type="entry name" value="ALKALINE PROTEASE SECRETION PROTEIN APRE"/>
    <property type="match status" value="1"/>
</dbReference>
<keyword evidence="5" id="KW-1185">Reference proteome</keyword>